<organism evidence="1 2">
    <name type="scientific">Pseudomonas protegens</name>
    <dbReference type="NCBI Taxonomy" id="380021"/>
    <lineage>
        <taxon>Bacteria</taxon>
        <taxon>Pseudomonadati</taxon>
        <taxon>Pseudomonadota</taxon>
        <taxon>Gammaproteobacteria</taxon>
        <taxon>Pseudomonadales</taxon>
        <taxon>Pseudomonadaceae</taxon>
        <taxon>Pseudomonas</taxon>
    </lineage>
</organism>
<protein>
    <submittedName>
        <fullName evidence="1">Uncharacterized protein</fullName>
    </submittedName>
</protein>
<dbReference type="AlphaFoldDB" id="A0A7G8YRZ6"/>
<evidence type="ECO:0000313" key="2">
    <source>
        <dbReference type="Proteomes" id="UP000515277"/>
    </source>
</evidence>
<sequence>MSAVKIGKHFGNLFPKGVVQIVSPAENVNGLTIQTASIDPTSGYVNLYASETAPTITGDASTRCIFNGNGPAVANSHSQVLLPAPLFVPAGMGLWVTAGSWLPGTTATGSLAITWDLVA</sequence>
<reference evidence="2" key="1">
    <citation type="journal article" date="2020" name="Microbiol. Resour. Announc.">
        <title>Complete genome sequences of four natural Pseudomonas isolates that catabolize a wide range of aromatic compounds relevant to lignin valorization.</title>
        <authorList>
            <person name="Hatmaker E.A."/>
            <person name="Presley G."/>
            <person name="Cannon O."/>
            <person name="Guss A.M."/>
            <person name="Elkins J.G."/>
        </authorList>
    </citation>
    <scope>NUCLEOTIDE SEQUENCE [LARGE SCALE GENOMIC DNA]</scope>
    <source>
        <strain evidence="2">H1F5C</strain>
    </source>
</reference>
<accession>A0A7G8YRZ6</accession>
<name>A0A7G8YRZ6_9PSED</name>
<gene>
    <name evidence="1" type="ORF">GGI48_04470</name>
</gene>
<evidence type="ECO:0000313" key="1">
    <source>
        <dbReference type="EMBL" id="QNH78444.1"/>
    </source>
</evidence>
<proteinExistence type="predicted"/>
<dbReference type="EMBL" id="CP060201">
    <property type="protein sequence ID" value="QNH78444.1"/>
    <property type="molecule type" value="Genomic_DNA"/>
</dbReference>
<dbReference type="RefSeq" id="WP_179597229.1">
    <property type="nucleotide sequence ID" value="NZ_CP060201.1"/>
</dbReference>
<dbReference type="Proteomes" id="UP000515277">
    <property type="component" value="Chromosome"/>
</dbReference>